<gene>
    <name evidence="2" type="ORF">DESUT3_35830</name>
</gene>
<organism evidence="2 3">
    <name type="scientific">Desulfuromonas versatilis</name>
    <dbReference type="NCBI Taxonomy" id="2802975"/>
    <lineage>
        <taxon>Bacteria</taxon>
        <taxon>Pseudomonadati</taxon>
        <taxon>Thermodesulfobacteriota</taxon>
        <taxon>Desulfuromonadia</taxon>
        <taxon>Desulfuromonadales</taxon>
        <taxon>Desulfuromonadaceae</taxon>
        <taxon>Desulfuromonas</taxon>
    </lineage>
</organism>
<name>A0ABM8HWW6_9BACT</name>
<accession>A0ABM8HWW6</accession>
<reference evidence="2 3" key="1">
    <citation type="journal article" date="2016" name="C (Basel)">
        <title>Selective Growth of and Electricity Production by Marine Exoelectrogenic Bacteria in Self-Aggregated Hydrogel of Microbially Reduced Graphene Oxide.</title>
        <authorList>
            <person name="Yoshida N."/>
            <person name="Goto Y."/>
            <person name="Miyata Y."/>
        </authorList>
    </citation>
    <scope>NUCLEOTIDE SEQUENCE [LARGE SCALE GENOMIC DNA]</scope>
    <source>
        <strain evidence="2 3">NIT-T3</strain>
    </source>
</reference>
<reference evidence="2 3" key="2">
    <citation type="journal article" date="2021" name="Int. J. Syst. Evol. Microbiol.">
        <title>Isolation and Polyphasic Characterization of Desulfuromonas versatilis sp. Nov., an Electrogenic Bacteria Capable of Versatile Metabolism Isolated from a Graphene Oxide-Reducing Enrichment Culture.</title>
        <authorList>
            <person name="Xie L."/>
            <person name="Yoshida N."/>
            <person name="Ishii S."/>
            <person name="Meng L."/>
        </authorList>
    </citation>
    <scope>NUCLEOTIDE SEQUENCE [LARGE SCALE GENOMIC DNA]</scope>
    <source>
        <strain evidence="2 3">NIT-T3</strain>
    </source>
</reference>
<keyword evidence="3" id="KW-1185">Reference proteome</keyword>
<feature type="region of interest" description="Disordered" evidence="1">
    <location>
        <begin position="1"/>
        <end position="62"/>
    </location>
</feature>
<evidence type="ECO:0000313" key="2">
    <source>
        <dbReference type="EMBL" id="BCR06514.1"/>
    </source>
</evidence>
<dbReference type="Proteomes" id="UP001319827">
    <property type="component" value="Chromosome"/>
</dbReference>
<evidence type="ECO:0000256" key="1">
    <source>
        <dbReference type="SAM" id="MobiDB-lite"/>
    </source>
</evidence>
<proteinExistence type="predicted"/>
<sequence>MGGQAGFTHSAPFYTAAAGGPRPPIPQEKEGRGPEAFPISHLSGHRVKPAFAVDKPPGGMYL</sequence>
<protein>
    <submittedName>
        <fullName evidence="2">Uncharacterized protein</fullName>
    </submittedName>
</protein>
<dbReference type="EMBL" id="AP024355">
    <property type="protein sequence ID" value="BCR06514.1"/>
    <property type="molecule type" value="Genomic_DNA"/>
</dbReference>
<evidence type="ECO:0000313" key="3">
    <source>
        <dbReference type="Proteomes" id="UP001319827"/>
    </source>
</evidence>